<dbReference type="Proteomes" id="UP000789366">
    <property type="component" value="Unassembled WGS sequence"/>
</dbReference>
<sequence>SYNYNGFKMENNFIQIPIDKIQDFKKDILKLRETCILGTCVLKTNSLKDIYDRKKASITFGTHYSSSNQAICMFAYDLDENKNLIDERILQKLSLHICAVDVDLSYRTFKFGQVQIKSSIEDKYRDIYYGFEEPKLKNIFAQNENLILVNQILKCPEDCKDHGAVNVNIDKIIYKQFGSQHIEERAIAYLIVPPKISSEH</sequence>
<reference evidence="1" key="1">
    <citation type="submission" date="2021-06" db="EMBL/GenBank/DDBJ databases">
        <authorList>
            <person name="Kallberg Y."/>
            <person name="Tangrot J."/>
            <person name="Rosling A."/>
        </authorList>
    </citation>
    <scope>NUCLEOTIDE SEQUENCE</scope>
    <source>
        <strain evidence="1">28 12/20/2015</strain>
    </source>
</reference>
<accession>A0ACA9LZB6</accession>
<organism evidence="1 2">
    <name type="scientific">Cetraspora pellucida</name>
    <dbReference type="NCBI Taxonomy" id="1433469"/>
    <lineage>
        <taxon>Eukaryota</taxon>
        <taxon>Fungi</taxon>
        <taxon>Fungi incertae sedis</taxon>
        <taxon>Mucoromycota</taxon>
        <taxon>Glomeromycotina</taxon>
        <taxon>Glomeromycetes</taxon>
        <taxon>Diversisporales</taxon>
        <taxon>Gigasporaceae</taxon>
        <taxon>Cetraspora</taxon>
    </lineage>
</organism>
<evidence type="ECO:0000313" key="2">
    <source>
        <dbReference type="Proteomes" id="UP000789366"/>
    </source>
</evidence>
<dbReference type="EMBL" id="CAJVPW010005520">
    <property type="protein sequence ID" value="CAG8556324.1"/>
    <property type="molecule type" value="Genomic_DNA"/>
</dbReference>
<evidence type="ECO:0000313" key="1">
    <source>
        <dbReference type="EMBL" id="CAG8556324.1"/>
    </source>
</evidence>
<protein>
    <submittedName>
        <fullName evidence="1">265_t:CDS:1</fullName>
    </submittedName>
</protein>
<feature type="non-terminal residue" evidence="1">
    <location>
        <position position="1"/>
    </location>
</feature>
<gene>
    <name evidence="1" type="ORF">SPELUC_LOCUS5416</name>
</gene>
<name>A0ACA9LZB6_9GLOM</name>
<keyword evidence="2" id="KW-1185">Reference proteome</keyword>
<proteinExistence type="predicted"/>
<comment type="caution">
    <text evidence="1">The sequence shown here is derived from an EMBL/GenBank/DDBJ whole genome shotgun (WGS) entry which is preliminary data.</text>
</comment>